<dbReference type="GO" id="GO:0004252">
    <property type="term" value="F:serine-type endopeptidase activity"/>
    <property type="evidence" value="ECO:0007669"/>
    <property type="project" value="InterPro"/>
</dbReference>
<dbReference type="InterPro" id="IPR018114">
    <property type="entry name" value="TRYPSIN_HIS"/>
</dbReference>
<feature type="region of interest" description="Disordered" evidence="2">
    <location>
        <begin position="288"/>
        <end position="329"/>
    </location>
</feature>
<dbReference type="SUPFAM" id="SSF50494">
    <property type="entry name" value="Trypsin-like serine proteases"/>
    <property type="match status" value="1"/>
</dbReference>
<feature type="compositionally biased region" description="Low complexity" evidence="2">
    <location>
        <begin position="291"/>
        <end position="303"/>
    </location>
</feature>
<dbReference type="AlphaFoldDB" id="A0A7R9ARH3"/>
<proteinExistence type="predicted"/>
<accession>A0A7R9ARH3</accession>
<keyword evidence="1" id="KW-1015">Disulfide bond</keyword>
<evidence type="ECO:0000256" key="2">
    <source>
        <dbReference type="SAM" id="MobiDB-lite"/>
    </source>
</evidence>
<organism evidence="4">
    <name type="scientific">Timema shepardi</name>
    <name type="common">Walking stick</name>
    <dbReference type="NCBI Taxonomy" id="629360"/>
    <lineage>
        <taxon>Eukaryota</taxon>
        <taxon>Metazoa</taxon>
        <taxon>Ecdysozoa</taxon>
        <taxon>Arthropoda</taxon>
        <taxon>Hexapoda</taxon>
        <taxon>Insecta</taxon>
        <taxon>Pterygota</taxon>
        <taxon>Neoptera</taxon>
        <taxon>Polyneoptera</taxon>
        <taxon>Phasmatodea</taxon>
        <taxon>Timematodea</taxon>
        <taxon>Timematoidea</taxon>
        <taxon>Timematidae</taxon>
        <taxon>Timema</taxon>
    </lineage>
</organism>
<protein>
    <recommendedName>
        <fullName evidence="3">Peptidase S1 domain-containing protein</fullName>
    </recommendedName>
</protein>
<dbReference type="GO" id="GO:0006508">
    <property type="term" value="P:proteolysis"/>
    <property type="evidence" value="ECO:0007669"/>
    <property type="project" value="InterPro"/>
</dbReference>
<evidence type="ECO:0000259" key="3">
    <source>
        <dbReference type="Pfam" id="PF00089"/>
    </source>
</evidence>
<evidence type="ECO:0000256" key="1">
    <source>
        <dbReference type="ARBA" id="ARBA00023157"/>
    </source>
</evidence>
<dbReference type="InterPro" id="IPR009003">
    <property type="entry name" value="Peptidase_S1_PA"/>
</dbReference>
<gene>
    <name evidence="4" type="ORF">TSIB3V08_LOCUS2811</name>
</gene>
<dbReference type="PANTHER" id="PTHR24252">
    <property type="entry name" value="ACROSIN-RELATED"/>
    <property type="match status" value="1"/>
</dbReference>
<dbReference type="PROSITE" id="PS00134">
    <property type="entry name" value="TRYPSIN_HIS"/>
    <property type="match status" value="1"/>
</dbReference>
<dbReference type="Pfam" id="PF00089">
    <property type="entry name" value="Trypsin"/>
    <property type="match status" value="1"/>
</dbReference>
<reference evidence="4" key="1">
    <citation type="submission" date="2020-11" db="EMBL/GenBank/DDBJ databases">
        <authorList>
            <person name="Tran Van P."/>
        </authorList>
    </citation>
    <scope>NUCLEOTIDE SEQUENCE</scope>
</reference>
<feature type="region of interest" description="Disordered" evidence="2">
    <location>
        <begin position="106"/>
        <end position="129"/>
    </location>
</feature>
<dbReference type="PANTHER" id="PTHR24252:SF16">
    <property type="entry name" value="TRANSMEMBRANE SERINE PROTEASE 15"/>
    <property type="match status" value="1"/>
</dbReference>
<feature type="compositionally biased region" description="Basic and acidic residues" evidence="2">
    <location>
        <begin position="320"/>
        <end position="329"/>
    </location>
</feature>
<feature type="domain" description="Peptidase S1" evidence="3">
    <location>
        <begin position="782"/>
        <end position="826"/>
    </location>
</feature>
<evidence type="ECO:0000313" key="4">
    <source>
        <dbReference type="EMBL" id="CAD7258586.1"/>
    </source>
</evidence>
<dbReference type="InterPro" id="IPR001254">
    <property type="entry name" value="Trypsin_dom"/>
</dbReference>
<dbReference type="InterPro" id="IPR043504">
    <property type="entry name" value="Peptidase_S1_PA_chymotrypsin"/>
</dbReference>
<feature type="region of interest" description="Disordered" evidence="2">
    <location>
        <begin position="473"/>
        <end position="492"/>
    </location>
</feature>
<name>A0A7R9ARH3_TIMSH</name>
<sequence>MNTCLGLGWRGISLYRTLANDFTSGFGVGAGVTVALRPATCPEGFWPSLSPSILSSWALETRTFPATRKDQHFGGDHLSSGHPPLLWSPPQNHHLGLARQSLRKLQTGKSSRTEPGHLETCTSPPSPGDRTGLIWSTALWCAPRVSERQRSSATAAFLRSSDPASIGRASVRTRSPGCMTTSTCLRTLDRMALATLESNTTHKMMRGIFPFALPAGPEPLVPGWGEARLALLLVGLHRFPPLPSAGAPLSGPPLTSLSSPELRPKWLGLQHSSFLVLPAFPLRPGLTVRNPSESSSDPWLDSSHINGRSGPEDNPSTSTDSHELSKREKHPCDNACVGATYSGLYPRRTARLPLVRASVGTIRFPPIILVGAFAILPGLRAVGPKKGLQHFLAISGTLTSCSRRGPAGLARIGIVADALKGAGIFHRAEARGCSTVSPGGSTTGTRASGNWRGPTGFTLAECAHLAGSWRGHAGSDVGPRKGRDITRSGTLTSGNFRGPATFTRLAVKCANLPKGLICRLMVTLACLGQRLARLQESERPHWLRQLPQACFPSKGPLPFKLPPSGSVLIRSPKSNGMFSVFPEGEHKSKFQHIPTNLSHHVVRKNYRRVVTFRESYARRHYSMGGLWSHGLWLHMGQFITDGLGHMDCGASRQRSVSFHPTECLQKEVMYVTCENLECGVRPQARPRIYIEKETKSLMTTYCWNCFVIEIRRHVEVSLRKRHSVCQTHGASHSNVLSQLLEDVSLPSRLNMWSPCTFLLCSETPFGQILSQAMDLTSRASRIVGGANANPGAWPWQAALYKEGEFQCGAALISNRWLISAGHCFYRWGWRPTATDQLTGGTNCDPPSEGLSTMCDPPSEGLCTIGEVCLEGEKKKPGIIGLTGEGWGKRVRNPQHSVAWKGGTLSTQRRDEGGERKEIGFLDTQSGQRRSWFGFCPTQSYQLDSYAKLGCLRKG</sequence>
<dbReference type="EMBL" id="OC000886">
    <property type="protein sequence ID" value="CAD7258586.1"/>
    <property type="molecule type" value="Genomic_DNA"/>
</dbReference>
<dbReference type="Gene3D" id="2.40.10.10">
    <property type="entry name" value="Trypsin-like serine proteases"/>
    <property type="match status" value="1"/>
</dbReference>